<sequence length="123" mass="13548">MPTDIVSPALDIPCVSDGTGVIFACRHGNNIDVGAQIDLYRRYTISRRVIPDLTVMIATPAPQTRIDEDSTRVILALVDNHWLRAQTDISSAKCCVTKSQLTVIIRTSAVHRIITQNRTLSCS</sequence>
<name>A0A075G4Z2_9EURY</name>
<dbReference type="AlphaFoldDB" id="A0A075G4Z2"/>
<reference evidence="1" key="1">
    <citation type="journal article" date="2014" name="Genome Biol. Evol.">
        <title>Pangenome evidence for extensive interdomain horizontal transfer affecting lineage core and shell genes in uncultured planktonic thaumarchaeota and euryarchaeota.</title>
        <authorList>
            <person name="Deschamps P."/>
            <person name="Zivanovic Y."/>
            <person name="Moreira D."/>
            <person name="Rodriguez-Valera F."/>
            <person name="Lopez-Garcia P."/>
        </authorList>
    </citation>
    <scope>NUCLEOTIDE SEQUENCE</scope>
</reference>
<proteinExistence type="predicted"/>
<organism evidence="1">
    <name type="scientific">uncultured marine group II/III euryarchaeote AD1000_88_D12</name>
    <dbReference type="NCBI Taxonomy" id="1457821"/>
    <lineage>
        <taxon>Archaea</taxon>
        <taxon>Methanobacteriati</taxon>
        <taxon>Methanobacteriota</taxon>
        <taxon>environmental samples</taxon>
    </lineage>
</organism>
<protein>
    <submittedName>
        <fullName evidence="1">Uncharacterized protein</fullName>
    </submittedName>
</protein>
<accession>A0A075G4Z2</accession>
<evidence type="ECO:0000313" key="1">
    <source>
        <dbReference type="EMBL" id="AIE96896.1"/>
    </source>
</evidence>
<dbReference type="EMBL" id="KF900492">
    <property type="protein sequence ID" value="AIE96896.1"/>
    <property type="molecule type" value="Genomic_DNA"/>
</dbReference>